<comment type="catalytic activity">
    <reaction evidence="12">
        <text>L-threonine + hydrogencarbonate + ATP = L-threonylcarbamoyladenylate + diphosphate + H2O</text>
        <dbReference type="Rhea" id="RHEA:36407"/>
        <dbReference type="ChEBI" id="CHEBI:15377"/>
        <dbReference type="ChEBI" id="CHEBI:17544"/>
        <dbReference type="ChEBI" id="CHEBI:30616"/>
        <dbReference type="ChEBI" id="CHEBI:33019"/>
        <dbReference type="ChEBI" id="CHEBI:57926"/>
        <dbReference type="ChEBI" id="CHEBI:73682"/>
        <dbReference type="EC" id="2.7.7.87"/>
    </reaction>
</comment>
<gene>
    <name evidence="16" type="ORF">UHOR_03694</name>
</gene>
<dbReference type="eggNOG" id="KOG3051">
    <property type="taxonomic scope" value="Eukaryota"/>
</dbReference>
<dbReference type="InterPro" id="IPR050156">
    <property type="entry name" value="TC-AMP_synthase_SUA5"/>
</dbReference>
<dbReference type="Pfam" id="PF01300">
    <property type="entry name" value="Sua5_yciO_yrdC"/>
    <property type="match status" value="1"/>
</dbReference>
<dbReference type="GO" id="GO:0061710">
    <property type="term" value="F:L-threonylcarbamoyladenylate synthase"/>
    <property type="evidence" value="ECO:0007669"/>
    <property type="project" value="UniProtKB-EC"/>
</dbReference>
<evidence type="ECO:0000256" key="8">
    <source>
        <dbReference type="ARBA" id="ARBA00022695"/>
    </source>
</evidence>
<dbReference type="PROSITE" id="PS51163">
    <property type="entry name" value="YRDC"/>
    <property type="match status" value="1"/>
</dbReference>
<dbReference type="AlphaFoldDB" id="I2FXQ2"/>
<feature type="domain" description="YrdC-like" evidence="15">
    <location>
        <begin position="72"/>
        <end position="282"/>
    </location>
</feature>
<comment type="subcellular location">
    <subcellularLocation>
        <location evidence="1">Cytoplasm</location>
    </subcellularLocation>
</comment>
<organism evidence="16 17">
    <name type="scientific">Ustilago hordei</name>
    <name type="common">Barley covered smut fungus</name>
    <dbReference type="NCBI Taxonomy" id="120017"/>
    <lineage>
        <taxon>Eukaryota</taxon>
        <taxon>Fungi</taxon>
        <taxon>Dikarya</taxon>
        <taxon>Basidiomycota</taxon>
        <taxon>Ustilaginomycotina</taxon>
        <taxon>Ustilaginomycetes</taxon>
        <taxon>Ustilaginales</taxon>
        <taxon>Ustilaginaceae</taxon>
        <taxon>Ustilago</taxon>
    </lineage>
</organism>
<dbReference type="SUPFAM" id="SSF55821">
    <property type="entry name" value="YrdC/RibB"/>
    <property type="match status" value="1"/>
</dbReference>
<dbReference type="EMBL" id="CAGI01000166">
    <property type="protein sequence ID" value="CCF51695.1"/>
    <property type="molecule type" value="Genomic_DNA"/>
</dbReference>
<evidence type="ECO:0000313" key="17">
    <source>
        <dbReference type="Proteomes" id="UP000006174"/>
    </source>
</evidence>
<evidence type="ECO:0000256" key="12">
    <source>
        <dbReference type="ARBA" id="ARBA00048366"/>
    </source>
</evidence>
<dbReference type="STRING" id="1128400.I2FXQ2"/>
<evidence type="ECO:0000256" key="13">
    <source>
        <dbReference type="ARBA" id="ARBA00056339"/>
    </source>
</evidence>
<dbReference type="Gene3D" id="3.40.50.11030">
    <property type="entry name" value="Threonylcarbamoyl-AMP synthase, C-terminal domain"/>
    <property type="match status" value="1"/>
</dbReference>
<comment type="caution">
    <text evidence="16">The sequence shown here is derived from an EMBL/GenBank/DDBJ whole genome shotgun (WGS) entry which is preliminary data.</text>
</comment>
<protein>
    <recommendedName>
        <fullName evidence="4">Threonylcarbamoyl-AMP synthase</fullName>
        <ecNumber evidence="3">2.7.7.87</ecNumber>
    </recommendedName>
    <alternativeName>
        <fullName evidence="11">L-threonylcarbamoyladenylate synthase</fullName>
    </alternativeName>
</protein>
<dbReference type="Proteomes" id="UP000006174">
    <property type="component" value="Unassembled WGS sequence"/>
</dbReference>
<keyword evidence="9" id="KW-0547">Nucleotide-binding</keyword>
<dbReference type="GO" id="GO:0005737">
    <property type="term" value="C:cytoplasm"/>
    <property type="evidence" value="ECO:0007669"/>
    <property type="project" value="UniProtKB-SubCell"/>
</dbReference>
<evidence type="ECO:0000256" key="11">
    <source>
        <dbReference type="ARBA" id="ARBA00029774"/>
    </source>
</evidence>
<reference evidence="16 17" key="1">
    <citation type="journal article" date="2012" name="Plant Cell">
        <title>Genome comparison of barley and maize smut fungi reveals targeted loss of RNA silencing components and species-specific presence of transposable elements.</title>
        <authorList>
            <person name="Laurie J.D."/>
            <person name="Ali S."/>
            <person name="Linning R."/>
            <person name="Mannhaupt G."/>
            <person name="Wong P."/>
            <person name="Gueldener U."/>
            <person name="Muensterkoetter M."/>
            <person name="Moore R."/>
            <person name="Kahmann R."/>
            <person name="Bakkeren G."/>
            <person name="Schirawski J."/>
        </authorList>
    </citation>
    <scope>NUCLEOTIDE SEQUENCE [LARGE SCALE GENOMIC DNA]</scope>
    <source>
        <strain evidence="17">Uh4875-4</strain>
    </source>
</reference>
<dbReference type="GO" id="GO:0000049">
    <property type="term" value="F:tRNA binding"/>
    <property type="evidence" value="ECO:0007669"/>
    <property type="project" value="TreeGrafter"/>
</dbReference>
<evidence type="ECO:0000256" key="9">
    <source>
        <dbReference type="ARBA" id="ARBA00022741"/>
    </source>
</evidence>
<keyword evidence="7" id="KW-0819">tRNA processing</keyword>
<dbReference type="Gene3D" id="3.90.870.10">
    <property type="entry name" value="DHBP synthase"/>
    <property type="match status" value="1"/>
</dbReference>
<dbReference type="EC" id="2.7.7.87" evidence="3"/>
<name>I2FXQ2_USTHO</name>
<dbReference type="OMA" id="RTLDEGP"/>
<sequence>MSSSSSPSPLPPTSPHPEAEEPGYPDRTFTTQHLPCDPTCTLTFSEAGPSRYTHAPEPYTKAIPLITSPLTRSSLSTAAAHLRSNQLVSFPSETVYGLGANALSQSAVSKIYAAKKRPADNPLIVHVSDLSMLDTLLPATYQLGAAYEALVKAFWPGALTLLFPVDVDKPAVPSVVTCGHASVAVRMPSHPIARALIATSRLPIAGPSANASGRPSPTTAAHVMRDLGGALDSHPNQEAGREHKGRLKYILDGGPCQVGVESTVVDGITAENELRVLRPGGVTVEQIEQVLKEAGLQDILKLSVYGKDMQRSSEQESKPTTPGMKYKHYSPTAPVVKLLSTKLFPSAIARPYHSNATSSTQALNSLINQSPNSTRTTPQTFAKVVREQIASLLTSSNAGTGMINIGLMTTRDSDLSRHIFSSFTASLSVHDSSGESIHRLLLPPRLLIGCEGVMIHPFDLGPCTTTEVYAQRMFDGLRTLDEGPLLGGVGRCHLIFVEALDDAGVGLAVMNRLNKAASATVLLDC</sequence>
<evidence type="ECO:0000256" key="7">
    <source>
        <dbReference type="ARBA" id="ARBA00022694"/>
    </source>
</evidence>
<proteinExistence type="inferred from homology"/>
<dbReference type="GO" id="GO:0003725">
    <property type="term" value="F:double-stranded RNA binding"/>
    <property type="evidence" value="ECO:0007669"/>
    <property type="project" value="InterPro"/>
</dbReference>
<dbReference type="InterPro" id="IPR038385">
    <property type="entry name" value="Sua5/YwlC_C"/>
</dbReference>
<dbReference type="GO" id="GO:0005524">
    <property type="term" value="F:ATP binding"/>
    <property type="evidence" value="ECO:0007669"/>
    <property type="project" value="UniProtKB-KW"/>
</dbReference>
<keyword evidence="17" id="KW-1185">Reference proteome</keyword>
<keyword evidence="6" id="KW-0808">Transferase</keyword>
<evidence type="ECO:0000313" key="16">
    <source>
        <dbReference type="EMBL" id="CCF51695.1"/>
    </source>
</evidence>
<evidence type="ECO:0000256" key="2">
    <source>
        <dbReference type="ARBA" id="ARBA00007663"/>
    </source>
</evidence>
<dbReference type="InterPro" id="IPR006070">
    <property type="entry name" value="Sua5-like_dom"/>
</dbReference>
<evidence type="ECO:0000256" key="4">
    <source>
        <dbReference type="ARBA" id="ARBA00015492"/>
    </source>
</evidence>
<evidence type="ECO:0000256" key="3">
    <source>
        <dbReference type="ARBA" id="ARBA00012584"/>
    </source>
</evidence>
<dbReference type="GO" id="GO:0002949">
    <property type="term" value="P:tRNA threonylcarbamoyladenosine modification"/>
    <property type="evidence" value="ECO:0007669"/>
    <property type="project" value="UniProtKB-ARBA"/>
</dbReference>
<dbReference type="NCBIfam" id="TIGR00057">
    <property type="entry name" value="L-threonylcarbamoyladenylate synthase"/>
    <property type="match status" value="1"/>
</dbReference>
<evidence type="ECO:0000256" key="14">
    <source>
        <dbReference type="SAM" id="MobiDB-lite"/>
    </source>
</evidence>
<feature type="region of interest" description="Disordered" evidence="14">
    <location>
        <begin position="1"/>
        <end position="32"/>
    </location>
</feature>
<keyword evidence="10" id="KW-0067">ATP-binding</keyword>
<dbReference type="FunFam" id="3.90.870.10:FF:000008">
    <property type="entry name" value="Threonylcarbamoyl-AMP synthase"/>
    <property type="match status" value="1"/>
</dbReference>
<evidence type="ECO:0000256" key="1">
    <source>
        <dbReference type="ARBA" id="ARBA00004496"/>
    </source>
</evidence>
<comment type="function">
    <text evidence="13">Required for the formation of a threonylcarbamoyl group on adenosine at position 37 (t(6)A37) in tRNAs that read codons beginning with adenine. Likely catalyzes the conversion of L-threonine, HCO(3)(-)/CO(2) and ATP to give threonylcarbamoyl-AMP (TC-AMP) as the acyladenylate intermediate, with the release of diphosphate. Required for normal translation, by ensuring translation fidelity at the level of codon recognition, appropriate translation initiation selection and maintenance of reading frame. Also involved in telomere replication. Binds to single-stranded telomeric (ssTG) DNA and positively regulates telomere length.</text>
</comment>
<dbReference type="InterPro" id="IPR005145">
    <property type="entry name" value="Sua5_C"/>
</dbReference>
<evidence type="ECO:0000256" key="6">
    <source>
        <dbReference type="ARBA" id="ARBA00022679"/>
    </source>
</evidence>
<evidence type="ECO:0000256" key="10">
    <source>
        <dbReference type="ARBA" id="ARBA00022840"/>
    </source>
</evidence>
<dbReference type="Pfam" id="PF03481">
    <property type="entry name" value="Sua5_C"/>
    <property type="match status" value="1"/>
</dbReference>
<dbReference type="InterPro" id="IPR017945">
    <property type="entry name" value="DHBP_synth_RibB-like_a/b_dom"/>
</dbReference>
<dbReference type="GO" id="GO:0006450">
    <property type="term" value="P:regulation of translational fidelity"/>
    <property type="evidence" value="ECO:0007669"/>
    <property type="project" value="TreeGrafter"/>
</dbReference>
<keyword evidence="5" id="KW-0963">Cytoplasm</keyword>
<dbReference type="PANTHER" id="PTHR17490">
    <property type="entry name" value="SUA5"/>
    <property type="match status" value="1"/>
</dbReference>
<comment type="similarity">
    <text evidence="2">Belongs to the SUA5 family.</text>
</comment>
<dbReference type="PANTHER" id="PTHR17490:SF16">
    <property type="entry name" value="THREONYLCARBAMOYL-AMP SYNTHASE"/>
    <property type="match status" value="1"/>
</dbReference>
<evidence type="ECO:0000259" key="15">
    <source>
        <dbReference type="PROSITE" id="PS51163"/>
    </source>
</evidence>
<dbReference type="HOGENOM" id="CLU_031397_0_0_1"/>
<evidence type="ECO:0000256" key="5">
    <source>
        <dbReference type="ARBA" id="ARBA00022490"/>
    </source>
</evidence>
<accession>I2FXQ2</accession>
<keyword evidence="8" id="KW-0548">Nucleotidyltransferase</keyword>